<keyword evidence="1" id="KW-0812">Transmembrane</keyword>
<reference evidence="2 3" key="1">
    <citation type="journal article" date="2024" name="Microbiology">
        <title>Methylomarinum rosea sp. nov., a novel halophilic methanotrophic bacterium from the hypersaline Lake Elton.</title>
        <authorList>
            <person name="Suleimanov R.Z."/>
            <person name="Oshkin I.Y."/>
            <person name="Danilova O.V."/>
            <person name="Suzina N.E."/>
            <person name="Dedysh S.N."/>
        </authorList>
    </citation>
    <scope>NUCLEOTIDE SEQUENCE [LARGE SCALE GENOMIC DNA]</scope>
    <source>
        <strain evidence="2 3">Ch1-1</strain>
    </source>
</reference>
<evidence type="ECO:0000256" key="1">
    <source>
        <dbReference type="SAM" id="Phobius"/>
    </source>
</evidence>
<dbReference type="Proteomes" id="UP001225378">
    <property type="component" value="Chromosome"/>
</dbReference>
<gene>
    <name evidence="2" type="ORF">Q9L42_002630</name>
</gene>
<accession>A0AAU7NVT6</accession>
<dbReference type="KEGG" id="mech:Q9L42_002630"/>
<keyword evidence="3" id="KW-1185">Reference proteome</keyword>
<evidence type="ECO:0000313" key="2">
    <source>
        <dbReference type="EMBL" id="XBS21032.1"/>
    </source>
</evidence>
<dbReference type="AlphaFoldDB" id="A0AAU7NVT6"/>
<dbReference type="InterPro" id="IPR051311">
    <property type="entry name" value="DedA_domain"/>
</dbReference>
<keyword evidence="1" id="KW-0472">Membrane</keyword>
<dbReference type="RefSeq" id="WP_349431841.1">
    <property type="nucleotide sequence ID" value="NZ_CP157743.1"/>
</dbReference>
<dbReference type="EMBL" id="CP157743">
    <property type="protein sequence ID" value="XBS21032.1"/>
    <property type="molecule type" value="Genomic_DNA"/>
</dbReference>
<organism evidence="2 3">
    <name type="scientific">Methylomarinum roseum</name>
    <dbReference type="NCBI Taxonomy" id="3067653"/>
    <lineage>
        <taxon>Bacteria</taxon>
        <taxon>Pseudomonadati</taxon>
        <taxon>Pseudomonadota</taxon>
        <taxon>Gammaproteobacteria</taxon>
        <taxon>Methylococcales</taxon>
        <taxon>Methylococcaceae</taxon>
        <taxon>Methylomarinum</taxon>
    </lineage>
</organism>
<feature type="transmembrane region" description="Helical" evidence="1">
    <location>
        <begin position="84"/>
        <end position="102"/>
    </location>
</feature>
<sequence>MQEDSLALLFGSAFISSTIAPGGSEAVLAYMVAAGKQSLAVLVVVATIGNTLGAITTWGLGVFAAKKYPAEKVLSERKQKSIVVLRKWGGWALLFSWLPVIGDGLCFAGGWLRMSIVTSIAAILVGKAARYALIAYASTALV</sequence>
<feature type="transmembrane region" description="Helical" evidence="1">
    <location>
        <begin position="108"/>
        <end position="126"/>
    </location>
</feature>
<name>A0AAU7NVT6_9GAMM</name>
<dbReference type="PANTHER" id="PTHR42709:SF4">
    <property type="entry name" value="INNER MEMBRANE PROTEIN YQAA"/>
    <property type="match status" value="1"/>
</dbReference>
<feature type="transmembrane region" description="Helical" evidence="1">
    <location>
        <begin position="39"/>
        <end position="63"/>
    </location>
</feature>
<keyword evidence="1" id="KW-1133">Transmembrane helix</keyword>
<protein>
    <submittedName>
        <fullName evidence="2">YqaA family protein</fullName>
    </submittedName>
</protein>
<evidence type="ECO:0000313" key="3">
    <source>
        <dbReference type="Proteomes" id="UP001225378"/>
    </source>
</evidence>
<dbReference type="PANTHER" id="PTHR42709">
    <property type="entry name" value="ALKALINE PHOSPHATASE LIKE PROTEIN"/>
    <property type="match status" value="1"/>
</dbReference>
<proteinExistence type="predicted"/>